<dbReference type="Pfam" id="PF13624">
    <property type="entry name" value="SurA_N_3"/>
    <property type="match status" value="1"/>
</dbReference>
<dbReference type="PROSITE" id="PS50198">
    <property type="entry name" value="PPIC_PPIASE_2"/>
    <property type="match status" value="1"/>
</dbReference>
<dbReference type="PANTHER" id="PTHR47245:SF2">
    <property type="entry name" value="PEPTIDYL-PROLYL CIS-TRANS ISOMERASE HP_0175-RELATED"/>
    <property type="match status" value="1"/>
</dbReference>
<dbReference type="SUPFAM" id="SSF109998">
    <property type="entry name" value="Triger factor/SurA peptide-binding domain-like"/>
    <property type="match status" value="1"/>
</dbReference>
<dbReference type="EMBL" id="UINC01034667">
    <property type="protein sequence ID" value="SVB25863.1"/>
    <property type="molecule type" value="Genomic_DNA"/>
</dbReference>
<evidence type="ECO:0000259" key="1">
    <source>
        <dbReference type="PROSITE" id="PS50198"/>
    </source>
</evidence>
<dbReference type="InterPro" id="IPR027304">
    <property type="entry name" value="Trigger_fact/SurA_dom_sf"/>
</dbReference>
<dbReference type="Gene3D" id="1.10.4030.10">
    <property type="entry name" value="Porin chaperone SurA, peptide-binding domain"/>
    <property type="match status" value="1"/>
</dbReference>
<dbReference type="AlphaFoldDB" id="A0A382CKJ2"/>
<dbReference type="Gene3D" id="3.10.50.40">
    <property type="match status" value="1"/>
</dbReference>
<sequence>MNLVSLVNRCLLGALLFLISQSGVPFVAESATEFMINGKPVPKVVAKVNGTKLTSDLLKREMIAYRLLANRQGKNIETEDEGKIARGLLMKAIDDELIYQQGLKQNISIDSATIDRELNHIQSQFPDKKLFLAALAAQRLTFDVLKKNIKKTLVKEAFVRANIASKVQVTDDKVKSFYDKNKDTFIKPETFKVSHIYVSIPAPGDGEAESIEDRAKAKEIIDWVTNEARKKINQASLALKKGEPFTSVAKEFSEDPKTFDKGGDLGFMMKNQTLPEISSAMVKLKVGEISSVIESSLGFHIIQLTEKKESHVIALDEVKPEILNHLLKLETEKQLKNYLSGLRKKSEIKIFI</sequence>
<feature type="domain" description="PpiC" evidence="1">
    <location>
        <begin position="188"/>
        <end position="306"/>
    </location>
</feature>
<dbReference type="InterPro" id="IPR000297">
    <property type="entry name" value="PPIase_PpiC"/>
</dbReference>
<protein>
    <recommendedName>
        <fullName evidence="1">PpiC domain-containing protein</fullName>
    </recommendedName>
</protein>
<dbReference type="SUPFAM" id="SSF54534">
    <property type="entry name" value="FKBP-like"/>
    <property type="match status" value="1"/>
</dbReference>
<accession>A0A382CKJ2</accession>
<name>A0A382CKJ2_9ZZZZ</name>
<organism evidence="2">
    <name type="scientific">marine metagenome</name>
    <dbReference type="NCBI Taxonomy" id="408172"/>
    <lineage>
        <taxon>unclassified sequences</taxon>
        <taxon>metagenomes</taxon>
        <taxon>ecological metagenomes</taxon>
    </lineage>
</organism>
<dbReference type="PANTHER" id="PTHR47245">
    <property type="entry name" value="PEPTIDYLPROLYL ISOMERASE"/>
    <property type="match status" value="1"/>
</dbReference>
<gene>
    <name evidence="2" type="ORF">METZ01_LOCUS178717</name>
</gene>
<evidence type="ECO:0000313" key="2">
    <source>
        <dbReference type="EMBL" id="SVB25863.1"/>
    </source>
</evidence>
<dbReference type="GO" id="GO:0003755">
    <property type="term" value="F:peptidyl-prolyl cis-trans isomerase activity"/>
    <property type="evidence" value="ECO:0007669"/>
    <property type="project" value="InterPro"/>
</dbReference>
<dbReference type="InterPro" id="IPR046357">
    <property type="entry name" value="PPIase_dom_sf"/>
</dbReference>
<dbReference type="InterPro" id="IPR050245">
    <property type="entry name" value="PrsA_foldase"/>
</dbReference>
<dbReference type="Pfam" id="PF13616">
    <property type="entry name" value="Rotamase_3"/>
    <property type="match status" value="1"/>
</dbReference>
<reference evidence="2" key="1">
    <citation type="submission" date="2018-05" db="EMBL/GenBank/DDBJ databases">
        <authorList>
            <person name="Lanie J.A."/>
            <person name="Ng W.-L."/>
            <person name="Kazmierczak K.M."/>
            <person name="Andrzejewski T.M."/>
            <person name="Davidsen T.M."/>
            <person name="Wayne K.J."/>
            <person name="Tettelin H."/>
            <person name="Glass J.I."/>
            <person name="Rusch D."/>
            <person name="Podicherti R."/>
            <person name="Tsui H.-C.T."/>
            <person name="Winkler M.E."/>
        </authorList>
    </citation>
    <scope>NUCLEOTIDE SEQUENCE</scope>
</reference>
<proteinExistence type="predicted"/>